<evidence type="ECO:0000313" key="5">
    <source>
        <dbReference type="Proteomes" id="UP000578077"/>
    </source>
</evidence>
<dbReference type="InterPro" id="IPR011089">
    <property type="entry name" value="GmrSD_C"/>
</dbReference>
<dbReference type="RefSeq" id="WP_221457653.1">
    <property type="nucleotide sequence ID" value="NZ_BAABKT010000039.1"/>
</dbReference>
<evidence type="ECO:0000259" key="3">
    <source>
        <dbReference type="Pfam" id="PF07510"/>
    </source>
</evidence>
<feature type="domain" description="GmrSD restriction endonucleases C-terminal" evidence="3">
    <location>
        <begin position="486"/>
        <end position="636"/>
    </location>
</feature>
<reference evidence="4 5" key="1">
    <citation type="submission" date="2020-08" db="EMBL/GenBank/DDBJ databases">
        <title>Sequencing the genomes of 1000 actinobacteria strains.</title>
        <authorList>
            <person name="Klenk H.-P."/>
        </authorList>
    </citation>
    <scope>NUCLEOTIDE SEQUENCE [LARGE SCALE GENOMIC DNA]</scope>
    <source>
        <strain evidence="4 5">DSM 44593</strain>
    </source>
</reference>
<dbReference type="AlphaFoldDB" id="A0A841EFR4"/>
<sequence length="648" mass="74390">MMGLEFRFLAVVGADADRAQPRPAAPRRVISGNKENRTEPVSSRHRRQFGRCPMIKSANQYPVHTLLSHEGNVMYSVPPYQREYSWYKPQWEDLFEDLIEADGAHFLGTIITLDQTTDSLDSNVLQVIDGQQRLTTLTLLLAAVHSVLRNHIDQLDDDTRTDVTNLSRQLVHKTDKQPRVTPQKQGHNFDDYGRTLEEAGLPVRGECRPYYPSRRIAKCYRYFRSAIVKLAETEQITEPEAALRVHEAALQAVIVKIEVANHADAFSLFESLNNRGMPLSPVDLIKTHLLAESEKKQVMNVDEAFDNWNAILTSLGDHYVVQERFLRHYYNAFKAELPNVPNASVAKKSNLIRIYESLLREDLQRVVGQLVDASRIYGRINCVVELDQPTSLDRAFQRLMRAQGAPSYVLVIRLMSKQRELELTDSHMEQVVDRLISFFVRRNLTGHPQTYELDKLFMTTIEEIGGTRGEDVLRLITKRLTEASATDEDFRKNLLGRIYEENTDVARYILTTLTEDAMTRETDVNLWRRDSNHYVWTIEHILPQGDNLPSAWQEMLGGEDNAKKVQEEHRHRLGNLTITAYNSNLGNKSFLEKRDRRDPQGRPIGYRNGLPLNSDLAGRKSWTADDIDERTNALADKVIERFPLTSIE</sequence>
<feature type="domain" description="GmrSD restriction endonucleases N-terminal" evidence="2">
    <location>
        <begin position="64"/>
        <end position="290"/>
    </location>
</feature>
<dbReference type="PANTHER" id="PTHR35149">
    <property type="entry name" value="SLL5132 PROTEIN"/>
    <property type="match status" value="1"/>
</dbReference>
<dbReference type="Pfam" id="PF03235">
    <property type="entry name" value="GmrSD_N"/>
    <property type="match status" value="1"/>
</dbReference>
<evidence type="ECO:0000313" key="4">
    <source>
        <dbReference type="EMBL" id="MBB5999728.1"/>
    </source>
</evidence>
<accession>A0A841EFR4</accession>
<name>A0A841EFR4_9ACTN</name>
<dbReference type="EMBL" id="JACHLY010000001">
    <property type="protein sequence ID" value="MBB5999728.1"/>
    <property type="molecule type" value="Genomic_DNA"/>
</dbReference>
<feature type="region of interest" description="Disordered" evidence="1">
    <location>
        <begin position="20"/>
        <end position="46"/>
    </location>
</feature>
<gene>
    <name evidence="4" type="ORF">HNR25_003479</name>
</gene>
<organism evidence="4 5">
    <name type="scientific">Streptomonospora salina</name>
    <dbReference type="NCBI Taxonomy" id="104205"/>
    <lineage>
        <taxon>Bacteria</taxon>
        <taxon>Bacillati</taxon>
        <taxon>Actinomycetota</taxon>
        <taxon>Actinomycetes</taxon>
        <taxon>Streptosporangiales</taxon>
        <taxon>Nocardiopsidaceae</taxon>
        <taxon>Streptomonospora</taxon>
    </lineage>
</organism>
<evidence type="ECO:0008006" key="6">
    <source>
        <dbReference type="Google" id="ProtNLM"/>
    </source>
</evidence>
<evidence type="ECO:0000259" key="2">
    <source>
        <dbReference type="Pfam" id="PF03235"/>
    </source>
</evidence>
<proteinExistence type="predicted"/>
<dbReference type="Proteomes" id="UP000578077">
    <property type="component" value="Unassembled WGS sequence"/>
</dbReference>
<dbReference type="Pfam" id="PF07510">
    <property type="entry name" value="GmrSD_C"/>
    <property type="match status" value="1"/>
</dbReference>
<dbReference type="InterPro" id="IPR004919">
    <property type="entry name" value="GmrSD_N"/>
</dbReference>
<comment type="caution">
    <text evidence="4">The sequence shown here is derived from an EMBL/GenBank/DDBJ whole genome shotgun (WGS) entry which is preliminary data.</text>
</comment>
<evidence type="ECO:0000256" key="1">
    <source>
        <dbReference type="SAM" id="MobiDB-lite"/>
    </source>
</evidence>
<keyword evidence="5" id="KW-1185">Reference proteome</keyword>
<protein>
    <recommendedName>
        <fullName evidence="6">DUF262 domain-containing protein</fullName>
    </recommendedName>
</protein>
<dbReference type="PANTHER" id="PTHR35149:SF1">
    <property type="entry name" value="DUF5655 DOMAIN-CONTAINING PROTEIN"/>
    <property type="match status" value="1"/>
</dbReference>